<proteinExistence type="predicted"/>
<dbReference type="AlphaFoldDB" id="F9Y4H9"/>
<keyword evidence="2" id="KW-0966">Cell projection</keyword>
<protein>
    <submittedName>
        <fullName evidence="2">Flagellin and related hook-associated protein</fullName>
    </submittedName>
</protein>
<name>F9Y4H9_KETVW</name>
<dbReference type="EMBL" id="CP002018">
    <property type="protein sequence ID" value="AEM41792.1"/>
    <property type="molecule type" value="Genomic_DNA"/>
</dbReference>
<reference evidence="2 3" key="1">
    <citation type="journal article" date="2011" name="J. Bacteriol.">
        <title>Complete genome sequence of the industrial strain Ketogulonicigenium vulgare WSH-001.</title>
        <authorList>
            <person name="Liu L."/>
            <person name="Li Y."/>
            <person name="Zhang J."/>
            <person name="Zhou Z."/>
            <person name="Liu J."/>
            <person name="Li X."/>
            <person name="Zhou J."/>
            <person name="Du G."/>
            <person name="Wang L."/>
            <person name="Chen J."/>
        </authorList>
    </citation>
    <scope>NUCLEOTIDE SEQUENCE [LARGE SCALE GENOMIC DNA]</scope>
    <source>
        <strain evidence="2 3">WSH-001</strain>
    </source>
</reference>
<dbReference type="OrthoDB" id="7312911at2"/>
<evidence type="ECO:0000313" key="2">
    <source>
        <dbReference type="EMBL" id="AEM41792.1"/>
    </source>
</evidence>
<keyword evidence="3" id="KW-1185">Reference proteome</keyword>
<keyword evidence="2" id="KW-0282">Flagellum</keyword>
<sequence>MAFTPLSDLGRHFANQQANVQMRERLAILTAEVASGEAHDLPAQLGTRANQFAAHDYRLGMIASYSKAGSLMATQLAAAQSALENIDLQRSTISTQLIAISPQATQVELSAGAEAARNGFAQLISALNTQIGGVTLFAGTASGAPATASADVMLSAIETYIGGAVTVSDVQNGIAEWFADIFPTDPAEGYQGNTQNMGRQIDKDLSVALDVRADDPVVMQLLQDLATAAIADRLGFSGVAQAQLLNKAGEGLITQASGLTEVRARVGLAEQTLAQSQTRLAAEKTSLGTARNDLAQVDTFEAATALQAVSDQLELHYTLTARLAALTLTNYLR</sequence>
<dbReference type="Pfam" id="PF00700">
    <property type="entry name" value="Flagellin_C"/>
    <property type="match status" value="1"/>
</dbReference>
<dbReference type="Proteomes" id="UP000000692">
    <property type="component" value="Chromosome"/>
</dbReference>
<dbReference type="InterPro" id="IPR046358">
    <property type="entry name" value="Flagellin_C"/>
</dbReference>
<accession>F9Y4H9</accession>
<evidence type="ECO:0000313" key="3">
    <source>
        <dbReference type="Proteomes" id="UP000000692"/>
    </source>
</evidence>
<organism evidence="2 3">
    <name type="scientific">Ketogulonicigenium vulgare (strain WSH-001)</name>
    <dbReference type="NCBI Taxonomy" id="759362"/>
    <lineage>
        <taxon>Bacteria</taxon>
        <taxon>Pseudomonadati</taxon>
        <taxon>Pseudomonadota</taxon>
        <taxon>Alphaproteobacteria</taxon>
        <taxon>Rhodobacterales</taxon>
        <taxon>Roseobacteraceae</taxon>
        <taxon>Ketogulonicigenium</taxon>
    </lineage>
</organism>
<dbReference type="HOGENOM" id="CLU_071294_0_0_5"/>
<evidence type="ECO:0000259" key="1">
    <source>
        <dbReference type="Pfam" id="PF00700"/>
    </source>
</evidence>
<keyword evidence="2" id="KW-0969">Cilium</keyword>
<dbReference type="SUPFAM" id="SSF64518">
    <property type="entry name" value="Phase 1 flagellin"/>
    <property type="match status" value="1"/>
</dbReference>
<dbReference type="KEGG" id="kvl:KVU_1953"/>
<dbReference type="eggNOG" id="COG1344">
    <property type="taxonomic scope" value="Bacteria"/>
</dbReference>
<dbReference type="RefSeq" id="WP_013385164.1">
    <property type="nucleotide sequence ID" value="NC_017384.1"/>
</dbReference>
<feature type="domain" description="Flagellin C-terminal" evidence="1">
    <location>
        <begin position="256"/>
        <end position="332"/>
    </location>
</feature>
<gene>
    <name evidence="2" type="primary">flgL</name>
    <name evidence="2" type="ordered locus">KVU_1953</name>
</gene>